<gene>
    <name evidence="2" type="ordered locus">MTR_1g063140</name>
</gene>
<evidence type="ECO:0000313" key="3">
    <source>
        <dbReference type="EnsemblPlants" id="KEH42184"/>
    </source>
</evidence>
<dbReference type="EnsemblPlants" id="KEH42184">
    <property type="protein sequence ID" value="KEH42184"/>
    <property type="gene ID" value="MTR_1g063140"/>
</dbReference>
<keyword evidence="4" id="KW-1185">Reference proteome</keyword>
<accession>A0A072VJF8</accession>
<proteinExistence type="predicted"/>
<evidence type="ECO:0000313" key="2">
    <source>
        <dbReference type="EMBL" id="KEH42184.1"/>
    </source>
</evidence>
<organism evidence="2 4">
    <name type="scientific">Medicago truncatula</name>
    <name type="common">Barrel medic</name>
    <name type="synonym">Medicago tribuloides</name>
    <dbReference type="NCBI Taxonomy" id="3880"/>
    <lineage>
        <taxon>Eukaryota</taxon>
        <taxon>Viridiplantae</taxon>
        <taxon>Streptophyta</taxon>
        <taxon>Embryophyta</taxon>
        <taxon>Tracheophyta</taxon>
        <taxon>Spermatophyta</taxon>
        <taxon>Magnoliopsida</taxon>
        <taxon>eudicotyledons</taxon>
        <taxon>Gunneridae</taxon>
        <taxon>Pentapetalae</taxon>
        <taxon>rosids</taxon>
        <taxon>fabids</taxon>
        <taxon>Fabales</taxon>
        <taxon>Fabaceae</taxon>
        <taxon>Papilionoideae</taxon>
        <taxon>50 kb inversion clade</taxon>
        <taxon>NPAAA clade</taxon>
        <taxon>Hologalegina</taxon>
        <taxon>IRL clade</taxon>
        <taxon>Trifolieae</taxon>
        <taxon>Medicago</taxon>
    </lineage>
</organism>
<reference evidence="2 4" key="1">
    <citation type="journal article" date="2011" name="Nature">
        <title>The Medicago genome provides insight into the evolution of rhizobial symbioses.</title>
        <authorList>
            <person name="Young N.D."/>
            <person name="Debelle F."/>
            <person name="Oldroyd G.E."/>
            <person name="Geurts R."/>
            <person name="Cannon S.B."/>
            <person name="Udvardi M.K."/>
            <person name="Benedito V.A."/>
            <person name="Mayer K.F."/>
            <person name="Gouzy J."/>
            <person name="Schoof H."/>
            <person name="Van de Peer Y."/>
            <person name="Proost S."/>
            <person name="Cook D.R."/>
            <person name="Meyers B.C."/>
            <person name="Spannagl M."/>
            <person name="Cheung F."/>
            <person name="De Mita S."/>
            <person name="Krishnakumar V."/>
            <person name="Gundlach H."/>
            <person name="Zhou S."/>
            <person name="Mudge J."/>
            <person name="Bharti A.K."/>
            <person name="Murray J.D."/>
            <person name="Naoumkina M.A."/>
            <person name="Rosen B."/>
            <person name="Silverstein K.A."/>
            <person name="Tang H."/>
            <person name="Rombauts S."/>
            <person name="Zhao P.X."/>
            <person name="Zhou P."/>
            <person name="Barbe V."/>
            <person name="Bardou P."/>
            <person name="Bechner M."/>
            <person name="Bellec A."/>
            <person name="Berger A."/>
            <person name="Berges H."/>
            <person name="Bidwell S."/>
            <person name="Bisseling T."/>
            <person name="Choisne N."/>
            <person name="Couloux A."/>
            <person name="Denny R."/>
            <person name="Deshpande S."/>
            <person name="Dai X."/>
            <person name="Doyle J.J."/>
            <person name="Dudez A.M."/>
            <person name="Farmer A.D."/>
            <person name="Fouteau S."/>
            <person name="Franken C."/>
            <person name="Gibelin C."/>
            <person name="Gish J."/>
            <person name="Goldstein S."/>
            <person name="Gonzalez A.J."/>
            <person name="Green P.J."/>
            <person name="Hallab A."/>
            <person name="Hartog M."/>
            <person name="Hua A."/>
            <person name="Humphray S.J."/>
            <person name="Jeong D.H."/>
            <person name="Jing Y."/>
            <person name="Jocker A."/>
            <person name="Kenton S.M."/>
            <person name="Kim D.J."/>
            <person name="Klee K."/>
            <person name="Lai H."/>
            <person name="Lang C."/>
            <person name="Lin S."/>
            <person name="Macmil S.L."/>
            <person name="Magdelenat G."/>
            <person name="Matthews L."/>
            <person name="McCorrison J."/>
            <person name="Monaghan E.L."/>
            <person name="Mun J.H."/>
            <person name="Najar F.Z."/>
            <person name="Nicholson C."/>
            <person name="Noirot C."/>
            <person name="O'Bleness M."/>
            <person name="Paule C.R."/>
            <person name="Poulain J."/>
            <person name="Prion F."/>
            <person name="Qin B."/>
            <person name="Qu C."/>
            <person name="Retzel E.F."/>
            <person name="Riddle C."/>
            <person name="Sallet E."/>
            <person name="Samain S."/>
            <person name="Samson N."/>
            <person name="Sanders I."/>
            <person name="Saurat O."/>
            <person name="Scarpelli C."/>
            <person name="Schiex T."/>
            <person name="Segurens B."/>
            <person name="Severin A.J."/>
            <person name="Sherrier D.J."/>
            <person name="Shi R."/>
            <person name="Sims S."/>
            <person name="Singer S.R."/>
            <person name="Sinharoy S."/>
            <person name="Sterck L."/>
            <person name="Viollet A."/>
            <person name="Wang B.B."/>
            <person name="Wang K."/>
            <person name="Wang M."/>
            <person name="Wang X."/>
            <person name="Warfsmann J."/>
            <person name="Weissenbach J."/>
            <person name="White D.D."/>
            <person name="White J.D."/>
            <person name="Wiley G.B."/>
            <person name="Wincker P."/>
            <person name="Xing Y."/>
            <person name="Yang L."/>
            <person name="Yao Z."/>
            <person name="Ying F."/>
            <person name="Zhai J."/>
            <person name="Zhou L."/>
            <person name="Zuber A."/>
            <person name="Denarie J."/>
            <person name="Dixon R.A."/>
            <person name="May G.D."/>
            <person name="Schwartz D.C."/>
            <person name="Rogers J."/>
            <person name="Quetier F."/>
            <person name="Town C.D."/>
            <person name="Roe B.A."/>
        </authorList>
    </citation>
    <scope>NUCLEOTIDE SEQUENCE [LARGE SCALE GENOMIC DNA]</scope>
    <source>
        <strain evidence="2">A17</strain>
        <strain evidence="3 4">cv. Jemalong A17</strain>
    </source>
</reference>
<sequence length="183" mass="20669">MICHSPTAAPSSFAQSYDDQFLPPKKRQALGNHDDAISRGGFEGSTTIINKKKEQDVLLTSAKGKKFQTPQYCKEPAASNQSIEEKKINEGETKLGSKVVKNFDLDELPSDDMKNFDLNELPSDDAKNFDLNEYPIDDVKNFDLNKLPSDDVKNFDLNEYPIDDVKNFDSNVLPRNNFEDEDI</sequence>
<evidence type="ECO:0000313" key="4">
    <source>
        <dbReference type="Proteomes" id="UP000002051"/>
    </source>
</evidence>
<dbReference type="HOGENOM" id="CLU_1477267_0_0_1"/>
<protein>
    <submittedName>
        <fullName evidence="2 3">Uncharacterized protein</fullName>
    </submittedName>
</protein>
<reference evidence="2 4" key="2">
    <citation type="journal article" date="2014" name="BMC Genomics">
        <title>An improved genome release (version Mt4.0) for the model legume Medicago truncatula.</title>
        <authorList>
            <person name="Tang H."/>
            <person name="Krishnakumar V."/>
            <person name="Bidwell S."/>
            <person name="Rosen B."/>
            <person name="Chan A."/>
            <person name="Zhou S."/>
            <person name="Gentzbittel L."/>
            <person name="Childs K.L."/>
            <person name="Yandell M."/>
            <person name="Gundlach H."/>
            <person name="Mayer K.F."/>
            <person name="Schwartz D.C."/>
            <person name="Town C.D."/>
        </authorList>
    </citation>
    <scope>GENOME REANNOTATION</scope>
    <source>
        <strain evidence="2">A17</strain>
        <strain evidence="3 4">cv. Jemalong A17</strain>
    </source>
</reference>
<reference evidence="3" key="3">
    <citation type="submission" date="2015-04" db="UniProtKB">
        <authorList>
            <consortium name="EnsemblPlants"/>
        </authorList>
    </citation>
    <scope>IDENTIFICATION</scope>
    <source>
        <strain evidence="3">cv. Jemalong A17</strain>
    </source>
</reference>
<dbReference type="Proteomes" id="UP000002051">
    <property type="component" value="Unassembled WGS sequence"/>
</dbReference>
<feature type="region of interest" description="Disordered" evidence="1">
    <location>
        <begin position="24"/>
        <end position="44"/>
    </location>
</feature>
<name>A0A072VJF8_MEDTR</name>
<dbReference type="AlphaFoldDB" id="A0A072VJF8"/>
<evidence type="ECO:0000256" key="1">
    <source>
        <dbReference type="SAM" id="MobiDB-lite"/>
    </source>
</evidence>
<dbReference type="EMBL" id="CM001217">
    <property type="protein sequence ID" value="KEH42184.1"/>
    <property type="molecule type" value="Genomic_DNA"/>
</dbReference>